<feature type="domain" description="TonB-dependent receptor-like beta-barrel" evidence="5">
    <location>
        <begin position="12"/>
        <end position="182"/>
    </location>
</feature>
<evidence type="ECO:0000313" key="6">
    <source>
        <dbReference type="EMBL" id="MDO6416299.1"/>
    </source>
</evidence>
<keyword evidence="6" id="KW-0675">Receptor</keyword>
<dbReference type="InterPro" id="IPR036942">
    <property type="entry name" value="Beta-barrel_TonB_sf"/>
</dbReference>
<protein>
    <submittedName>
        <fullName evidence="6">TonB-dependent receptor</fullName>
    </submittedName>
</protein>
<sequence length="243" mass="27480">MSITAHDHHNSHDRLDNDDSAIPTFDNRQRGDFSTEQFSQELRLVSPGGDRLRYTLGLFFNTTKFDRTFNRGPLFSIARWAAANGSDQLSGISQLEYDVLPSTTLIAGARYSRERIDYTFNDLVAARIYGGHSVDYFGTYKLGLQHKFAADITGFLTYATGHKGEAYGRPLSVSSWTLGARWAARSRRQTERLARARAEVDSAKVALGERGPVWWNDGSEDMNRHLVRNTRYASWYEALGDIE</sequence>
<feature type="compositionally biased region" description="Basic and acidic residues" evidence="4">
    <location>
        <begin position="1"/>
        <end position="17"/>
    </location>
</feature>
<dbReference type="InterPro" id="IPR000531">
    <property type="entry name" value="Beta-barrel_TonB"/>
</dbReference>
<organism evidence="6 7">
    <name type="scientific">Sphingomonas natans</name>
    <dbReference type="NCBI Taxonomy" id="3063330"/>
    <lineage>
        <taxon>Bacteria</taxon>
        <taxon>Pseudomonadati</taxon>
        <taxon>Pseudomonadota</taxon>
        <taxon>Alphaproteobacteria</taxon>
        <taxon>Sphingomonadales</taxon>
        <taxon>Sphingomonadaceae</taxon>
        <taxon>Sphingomonas</taxon>
    </lineage>
</organism>
<dbReference type="Pfam" id="PF00593">
    <property type="entry name" value="TonB_dep_Rec_b-barrel"/>
    <property type="match status" value="1"/>
</dbReference>
<evidence type="ECO:0000256" key="4">
    <source>
        <dbReference type="SAM" id="MobiDB-lite"/>
    </source>
</evidence>
<reference evidence="6" key="1">
    <citation type="submission" date="2023-07" db="EMBL/GenBank/DDBJ databases">
        <authorList>
            <person name="Kim M."/>
        </authorList>
    </citation>
    <scope>NUCLEOTIDE SEQUENCE</scope>
    <source>
        <strain evidence="6">BIUV-7</strain>
    </source>
</reference>
<dbReference type="EMBL" id="JAUOTP010000010">
    <property type="protein sequence ID" value="MDO6416299.1"/>
    <property type="molecule type" value="Genomic_DNA"/>
</dbReference>
<dbReference type="Gene3D" id="2.40.170.20">
    <property type="entry name" value="TonB-dependent receptor, beta-barrel domain"/>
    <property type="match status" value="1"/>
</dbReference>
<dbReference type="RefSeq" id="WP_303545650.1">
    <property type="nucleotide sequence ID" value="NZ_JAUOTP010000010.1"/>
</dbReference>
<evidence type="ECO:0000256" key="1">
    <source>
        <dbReference type="ARBA" id="ARBA00004442"/>
    </source>
</evidence>
<evidence type="ECO:0000313" key="7">
    <source>
        <dbReference type="Proteomes" id="UP001169764"/>
    </source>
</evidence>
<comment type="caution">
    <text evidence="6">The sequence shown here is derived from an EMBL/GenBank/DDBJ whole genome shotgun (WGS) entry which is preliminary data.</text>
</comment>
<keyword evidence="2" id="KW-0472">Membrane</keyword>
<gene>
    <name evidence="6" type="ORF">Q4F19_18075</name>
</gene>
<evidence type="ECO:0000256" key="2">
    <source>
        <dbReference type="ARBA" id="ARBA00023136"/>
    </source>
</evidence>
<evidence type="ECO:0000256" key="3">
    <source>
        <dbReference type="ARBA" id="ARBA00023237"/>
    </source>
</evidence>
<accession>A0ABT8YDA1</accession>
<comment type="subcellular location">
    <subcellularLocation>
        <location evidence="1">Cell outer membrane</location>
    </subcellularLocation>
</comment>
<dbReference type="SUPFAM" id="SSF56935">
    <property type="entry name" value="Porins"/>
    <property type="match status" value="1"/>
</dbReference>
<evidence type="ECO:0000259" key="5">
    <source>
        <dbReference type="Pfam" id="PF00593"/>
    </source>
</evidence>
<feature type="region of interest" description="Disordered" evidence="4">
    <location>
        <begin position="1"/>
        <end position="30"/>
    </location>
</feature>
<proteinExistence type="predicted"/>
<keyword evidence="7" id="KW-1185">Reference proteome</keyword>
<dbReference type="Proteomes" id="UP001169764">
    <property type="component" value="Unassembled WGS sequence"/>
</dbReference>
<name>A0ABT8YDA1_9SPHN</name>
<keyword evidence="3" id="KW-0998">Cell outer membrane</keyword>